<evidence type="ECO:0000313" key="2">
    <source>
        <dbReference type="EMBL" id="MIV63543.1"/>
    </source>
</evidence>
<feature type="compositionally biased region" description="Basic and acidic residues" evidence="1">
    <location>
        <begin position="1"/>
        <end position="13"/>
    </location>
</feature>
<organism evidence="2">
    <name type="scientific">Salmonella enterica</name>
    <name type="common">Salmonella choleraesuis</name>
    <dbReference type="NCBI Taxonomy" id="28901"/>
    <lineage>
        <taxon>Bacteria</taxon>
        <taxon>Pseudomonadati</taxon>
        <taxon>Pseudomonadota</taxon>
        <taxon>Gammaproteobacteria</taxon>
        <taxon>Enterobacterales</taxon>
        <taxon>Enterobacteriaceae</taxon>
        <taxon>Salmonella</taxon>
    </lineage>
</organism>
<reference evidence="2" key="1">
    <citation type="submission" date="2018-07" db="EMBL/GenBank/DDBJ databases">
        <authorList>
            <consortium name="GenomeTrakr network: Whole genome sequencing for foodborne pathogen traceback"/>
        </authorList>
    </citation>
    <scope>NUCLEOTIDE SEQUENCE [LARGE SCALE GENOMIC DNA]</scope>
    <source>
        <strain evidence="2">FDA00010322</strain>
    </source>
</reference>
<feature type="region of interest" description="Disordered" evidence="1">
    <location>
        <begin position="1"/>
        <end position="20"/>
    </location>
</feature>
<name>A0A3J8T392_SALER</name>
<gene>
    <name evidence="2" type="ORF">BA086_10645</name>
</gene>
<evidence type="ECO:0000256" key="1">
    <source>
        <dbReference type="SAM" id="MobiDB-lite"/>
    </source>
</evidence>
<dbReference type="Proteomes" id="UP000885414">
    <property type="component" value="Unassembled WGS sequence"/>
</dbReference>
<dbReference type="EMBL" id="RSUZ01000010">
    <property type="protein sequence ID" value="MIV63543.1"/>
    <property type="molecule type" value="Genomic_DNA"/>
</dbReference>
<protein>
    <submittedName>
        <fullName evidence="2">Uncharacterized protein</fullName>
    </submittedName>
</protein>
<sequence length="97" mass="11636">MSNFNTRKDRDRNGNPLPHYRINYPSSEGITYIHHRDRCAPRQPRWDATKSPGWWRRLMTTRPRRAANRINVVRVLRGADPDGLSWRTGNRPQIYFY</sequence>
<dbReference type="AlphaFoldDB" id="A0A3J8T392"/>
<proteinExistence type="predicted"/>
<comment type="caution">
    <text evidence="2">The sequence shown here is derived from an EMBL/GenBank/DDBJ whole genome shotgun (WGS) entry which is preliminary data.</text>
</comment>
<accession>A0A3J8T392</accession>